<keyword evidence="1" id="KW-0812">Transmembrane</keyword>
<name>A0A6A5GPB5_CAERE</name>
<dbReference type="KEGG" id="crq:GCK72_012809"/>
<dbReference type="RefSeq" id="XP_003094070.2">
    <property type="nucleotide sequence ID" value="XM_003094022.2"/>
</dbReference>
<protein>
    <submittedName>
        <fullName evidence="2">Uncharacterized protein</fullName>
    </submittedName>
</protein>
<evidence type="ECO:0000256" key="1">
    <source>
        <dbReference type="SAM" id="Phobius"/>
    </source>
</evidence>
<dbReference type="GeneID" id="9812027"/>
<reference evidence="2 3" key="1">
    <citation type="submission" date="2019-12" db="EMBL/GenBank/DDBJ databases">
        <title>Chromosome-level assembly of the Caenorhabditis remanei genome.</title>
        <authorList>
            <person name="Teterina A.A."/>
            <person name="Willis J.H."/>
            <person name="Phillips P.C."/>
        </authorList>
    </citation>
    <scope>NUCLEOTIDE SEQUENCE [LARGE SCALE GENOMIC DNA]</scope>
    <source>
        <strain evidence="2 3">PX506</strain>
        <tissue evidence="2">Whole organism</tissue>
    </source>
</reference>
<organism evidence="2 3">
    <name type="scientific">Caenorhabditis remanei</name>
    <name type="common">Caenorhabditis vulgaris</name>
    <dbReference type="NCBI Taxonomy" id="31234"/>
    <lineage>
        <taxon>Eukaryota</taxon>
        <taxon>Metazoa</taxon>
        <taxon>Ecdysozoa</taxon>
        <taxon>Nematoda</taxon>
        <taxon>Chromadorea</taxon>
        <taxon>Rhabditida</taxon>
        <taxon>Rhabditina</taxon>
        <taxon>Rhabditomorpha</taxon>
        <taxon>Rhabditoidea</taxon>
        <taxon>Rhabditidae</taxon>
        <taxon>Peloderinae</taxon>
        <taxon>Caenorhabditis</taxon>
    </lineage>
</organism>
<dbReference type="EMBL" id="WUAV01000004">
    <property type="protein sequence ID" value="KAF1756356.1"/>
    <property type="molecule type" value="Genomic_DNA"/>
</dbReference>
<evidence type="ECO:0000313" key="3">
    <source>
        <dbReference type="Proteomes" id="UP000483820"/>
    </source>
</evidence>
<proteinExistence type="predicted"/>
<accession>A0A6A5GPB5</accession>
<keyword evidence="1" id="KW-0472">Membrane</keyword>
<dbReference type="CTD" id="9812027"/>
<comment type="caution">
    <text evidence="2">The sequence shown here is derived from an EMBL/GenBank/DDBJ whole genome shotgun (WGS) entry which is preliminary data.</text>
</comment>
<evidence type="ECO:0000313" key="2">
    <source>
        <dbReference type="EMBL" id="KAF1756356.1"/>
    </source>
</evidence>
<gene>
    <name evidence="2" type="ORF">GCK72_012809</name>
</gene>
<dbReference type="AlphaFoldDB" id="A0A6A5GPB5"/>
<sequence length="91" mass="9434">MNIDHQESWITTPTSDAGVGLGVKIIFAVGAAGLFGAFAYKLYTVAKEMVNAPAPGNGGANGNVLANGRAVANRNAGENIPLQDLPEREDH</sequence>
<keyword evidence="1" id="KW-1133">Transmembrane helix</keyword>
<feature type="transmembrane region" description="Helical" evidence="1">
    <location>
        <begin position="20"/>
        <end position="40"/>
    </location>
</feature>
<dbReference type="Proteomes" id="UP000483820">
    <property type="component" value="Chromosome IV"/>
</dbReference>